<comment type="similarity">
    <text evidence="7">Belongs to the argonaute family. Piwi subfamily.</text>
</comment>
<dbReference type="GO" id="GO:0030154">
    <property type="term" value="P:cell differentiation"/>
    <property type="evidence" value="ECO:0007669"/>
    <property type="project" value="UniProtKB-KW"/>
</dbReference>
<dbReference type="InterPro" id="IPR012337">
    <property type="entry name" value="RNaseH-like_sf"/>
</dbReference>
<evidence type="ECO:0000256" key="6">
    <source>
        <dbReference type="ARBA" id="ARBA00023158"/>
    </source>
</evidence>
<evidence type="ECO:0000313" key="12">
    <source>
        <dbReference type="Proteomes" id="UP001353858"/>
    </source>
</evidence>
<keyword evidence="5" id="KW-0694">RNA-binding</keyword>
<protein>
    <submittedName>
        <fullName evidence="11">Uncharacterized protein</fullName>
    </submittedName>
</protein>
<dbReference type="GO" id="GO:0005737">
    <property type="term" value="C:cytoplasm"/>
    <property type="evidence" value="ECO:0007669"/>
    <property type="project" value="UniProtKB-SubCell"/>
</dbReference>
<dbReference type="CDD" id="cd02845">
    <property type="entry name" value="PAZ_piwi_like"/>
    <property type="match status" value="1"/>
</dbReference>
<dbReference type="GO" id="GO:0003723">
    <property type="term" value="F:RNA binding"/>
    <property type="evidence" value="ECO:0007669"/>
    <property type="project" value="UniProtKB-KW"/>
</dbReference>
<feature type="compositionally biased region" description="Pro residues" evidence="8">
    <location>
        <begin position="71"/>
        <end position="90"/>
    </location>
</feature>
<dbReference type="InterPro" id="IPR003165">
    <property type="entry name" value="Piwi"/>
</dbReference>
<evidence type="ECO:0000256" key="1">
    <source>
        <dbReference type="ARBA" id="ARBA00004496"/>
    </source>
</evidence>
<keyword evidence="12" id="KW-1185">Reference proteome</keyword>
<gene>
    <name evidence="11" type="ORF">RN001_002283</name>
</gene>
<feature type="compositionally biased region" description="Low complexity" evidence="8">
    <location>
        <begin position="91"/>
        <end position="106"/>
    </location>
</feature>
<dbReference type="CDD" id="cd04658">
    <property type="entry name" value="Piwi_piwi-like_Euk"/>
    <property type="match status" value="1"/>
</dbReference>
<dbReference type="SMART" id="SM00950">
    <property type="entry name" value="Piwi"/>
    <property type="match status" value="1"/>
</dbReference>
<dbReference type="SUPFAM" id="SSF101690">
    <property type="entry name" value="PAZ domain"/>
    <property type="match status" value="1"/>
</dbReference>
<dbReference type="EMBL" id="JARPUR010000001">
    <property type="protein sequence ID" value="KAK4886012.1"/>
    <property type="molecule type" value="Genomic_DNA"/>
</dbReference>
<comment type="subcellular location">
    <subcellularLocation>
        <location evidence="1">Cytoplasm</location>
    </subcellularLocation>
</comment>
<evidence type="ECO:0000256" key="5">
    <source>
        <dbReference type="ARBA" id="ARBA00022884"/>
    </source>
</evidence>
<reference evidence="12" key="1">
    <citation type="submission" date="2023-01" db="EMBL/GenBank/DDBJ databases">
        <title>Key to firefly adult light organ development and bioluminescence: homeobox transcription factors regulate luciferase expression and transportation to peroxisome.</title>
        <authorList>
            <person name="Fu X."/>
        </authorList>
    </citation>
    <scope>NUCLEOTIDE SEQUENCE [LARGE SCALE GENOMIC DNA]</scope>
</reference>
<dbReference type="Pfam" id="PF02171">
    <property type="entry name" value="Piwi"/>
    <property type="match status" value="1"/>
</dbReference>
<keyword evidence="2" id="KW-0217">Developmental protein</keyword>
<keyword evidence="4" id="KW-0221">Differentiation</keyword>
<dbReference type="PANTHER" id="PTHR22891">
    <property type="entry name" value="EUKARYOTIC TRANSLATION INITIATION FACTOR 2C"/>
    <property type="match status" value="1"/>
</dbReference>
<dbReference type="AlphaFoldDB" id="A0AAN7Q8I8"/>
<feature type="compositionally biased region" description="Low complexity" evidence="8">
    <location>
        <begin position="51"/>
        <end position="70"/>
    </location>
</feature>
<dbReference type="Pfam" id="PF23278">
    <property type="entry name" value="Piwi_N"/>
    <property type="match status" value="1"/>
</dbReference>
<evidence type="ECO:0000256" key="8">
    <source>
        <dbReference type="SAM" id="MobiDB-lite"/>
    </source>
</evidence>
<dbReference type="Gene3D" id="3.40.50.2300">
    <property type="match status" value="1"/>
</dbReference>
<evidence type="ECO:0000256" key="4">
    <source>
        <dbReference type="ARBA" id="ARBA00022782"/>
    </source>
</evidence>
<dbReference type="Gene3D" id="3.30.420.10">
    <property type="entry name" value="Ribonuclease H-like superfamily/Ribonuclease H"/>
    <property type="match status" value="1"/>
</dbReference>
<dbReference type="GO" id="GO:0140965">
    <property type="term" value="P:secondary piRNA processing"/>
    <property type="evidence" value="ECO:0007669"/>
    <property type="project" value="UniProtKB-ARBA"/>
</dbReference>
<dbReference type="InterPro" id="IPR003100">
    <property type="entry name" value="PAZ_dom"/>
</dbReference>
<dbReference type="Gene3D" id="2.170.260.10">
    <property type="entry name" value="paz domain"/>
    <property type="match status" value="1"/>
</dbReference>
<evidence type="ECO:0000259" key="10">
    <source>
        <dbReference type="PROSITE" id="PS50822"/>
    </source>
</evidence>
<dbReference type="Pfam" id="PF02170">
    <property type="entry name" value="PAZ"/>
    <property type="match status" value="1"/>
</dbReference>
<sequence>MFKELCILMPCYHWVLVQIKGHVLASYHNKLKMDQGRGRARGRARGGGDVGPRPGSAQVPRGGPASRGPPSRGPPPGMQRPPVQQPPAWGPPRTQMAQARAPAPQQVPTSSGRATYRGTGDSPGTQVAYSEAGVDVSGDNGNALRRGTVRGRRQLHEGVIRTRPDSLPTKQGSYGNSVRLSSNYFKLLQKPDWSLYQYRVDFSPEDDRTNVKKGQFRRATKDLLPGYVFDGTVMYTSTKLNPDTVEVFVQDEQTNENVRITIRLVGDIATGDYQYLQLFNIIMRKCLGHLKLQLVGRNFFDAVAKIPVPEHKMELWPGYVTSIRQHEKDILMCIEITHKIMRQDTVLQLLNTCAQEDRGNYKRLFQSRIIGSVILTEYNNRTYHVDDVDFQSTPGSSFSKKDGTSITYAQYFKDRYNLRITVMDQPMLISRAKAREIRAGMAETIYLVPELCRMTGLTDAQRANFQLMRALAEHTRVGPSQRITHLMKFSDRLRQKPEIVNELKQFDLELARNLVELPGRILPPERIKCGDNIEYVANQEADWTRELRSNPMVSSAPLEMWVVVCNNRLTDKAKSFVQLLIKAARGMRWNLPMPKLHSISADSPSAYLEGLEACISNYNPQLIFCVAQNNKADRYSAIKKKCCVDRAIPTQVILAKNLDSKGAMSIATKVAIQLNCKLGGAPWSIPVPIRNTMVVGFDVCHDTSHKERSYGAMVASLNTMCTSYFSTVTAHTNGEELCNNFGLGIATACRKWESRNNELPSKIIVYRDGVGDGQLQYVYEHEVQNIVGKLAELYGGEDKVKLCFIVVSKRINTRIFNGSNNPPPGTVVDDVITLPERYDFFVVSQCVRQGTVSPTSYNVLYDKMGIDADKIQRLTYKLTHMYFNWSGTVRVPAPCQYAHKLAFLVAQFLHRNPNPQLDELLYFL</sequence>
<evidence type="ECO:0000259" key="9">
    <source>
        <dbReference type="PROSITE" id="PS50821"/>
    </source>
</evidence>
<proteinExistence type="inferred from homology"/>
<dbReference type="PROSITE" id="PS50821">
    <property type="entry name" value="PAZ"/>
    <property type="match status" value="1"/>
</dbReference>
<comment type="caution">
    <text evidence="11">The sequence shown here is derived from an EMBL/GenBank/DDBJ whole genome shotgun (WGS) entry which is preliminary data.</text>
</comment>
<dbReference type="FunFam" id="2.170.260.10:FF:000003">
    <property type="entry name" value="Piwi-like RNA-mediated gene silencing 2"/>
    <property type="match status" value="1"/>
</dbReference>
<dbReference type="InterPro" id="IPR036085">
    <property type="entry name" value="PAZ_dom_sf"/>
</dbReference>
<feature type="domain" description="Piwi" evidence="10">
    <location>
        <begin position="622"/>
        <end position="910"/>
    </location>
</feature>
<evidence type="ECO:0000256" key="7">
    <source>
        <dbReference type="ARBA" id="ARBA00038291"/>
    </source>
</evidence>
<feature type="region of interest" description="Disordered" evidence="8">
    <location>
        <begin position="34"/>
        <end position="145"/>
    </location>
</feature>
<evidence type="ECO:0000256" key="3">
    <source>
        <dbReference type="ARBA" id="ARBA00022490"/>
    </source>
</evidence>
<dbReference type="SUPFAM" id="SSF53098">
    <property type="entry name" value="Ribonuclease H-like"/>
    <property type="match status" value="1"/>
</dbReference>
<keyword evidence="6" id="KW-0943">RNA-mediated gene silencing</keyword>
<organism evidence="11 12">
    <name type="scientific">Aquatica leii</name>
    <dbReference type="NCBI Taxonomy" id="1421715"/>
    <lineage>
        <taxon>Eukaryota</taxon>
        <taxon>Metazoa</taxon>
        <taxon>Ecdysozoa</taxon>
        <taxon>Arthropoda</taxon>
        <taxon>Hexapoda</taxon>
        <taxon>Insecta</taxon>
        <taxon>Pterygota</taxon>
        <taxon>Neoptera</taxon>
        <taxon>Endopterygota</taxon>
        <taxon>Coleoptera</taxon>
        <taxon>Polyphaga</taxon>
        <taxon>Elateriformia</taxon>
        <taxon>Elateroidea</taxon>
        <taxon>Lampyridae</taxon>
        <taxon>Luciolinae</taxon>
        <taxon>Aquatica</taxon>
    </lineage>
</organism>
<dbReference type="InterPro" id="IPR036397">
    <property type="entry name" value="RNaseH_sf"/>
</dbReference>
<evidence type="ECO:0000313" key="11">
    <source>
        <dbReference type="EMBL" id="KAK4886012.1"/>
    </source>
</evidence>
<accession>A0AAN7Q8I8</accession>
<evidence type="ECO:0000256" key="2">
    <source>
        <dbReference type="ARBA" id="ARBA00022473"/>
    </source>
</evidence>
<keyword evidence="3" id="KW-0963">Cytoplasm</keyword>
<dbReference type="PROSITE" id="PS50822">
    <property type="entry name" value="PIWI"/>
    <property type="match status" value="1"/>
</dbReference>
<dbReference type="FunFam" id="3.30.420.10:FF:000014">
    <property type="entry name" value="Piwi-like RNA-mediated gene silencing 1"/>
    <property type="match status" value="1"/>
</dbReference>
<feature type="domain" description="PAZ" evidence="9">
    <location>
        <begin position="345"/>
        <end position="456"/>
    </location>
</feature>
<dbReference type="SMART" id="SM00949">
    <property type="entry name" value="PAZ"/>
    <property type="match status" value="1"/>
</dbReference>
<name>A0AAN7Q8I8_9COLE</name>
<dbReference type="Proteomes" id="UP001353858">
    <property type="component" value="Unassembled WGS sequence"/>
</dbReference>